<comment type="caution">
    <text evidence="4">The sequence shown here is derived from an EMBL/GenBank/DDBJ whole genome shotgun (WGS) entry which is preliminary data.</text>
</comment>
<proteinExistence type="predicted"/>
<evidence type="ECO:0000256" key="1">
    <source>
        <dbReference type="ARBA" id="ARBA00022679"/>
    </source>
</evidence>
<reference evidence="4 5" key="1">
    <citation type="submission" date="2015-07" db="EMBL/GenBank/DDBJ databases">
        <title>Draft genome of Bellilinea caldifistulae DSM 17877.</title>
        <authorList>
            <person name="Hemp J."/>
            <person name="Ward L.M."/>
            <person name="Pace L.A."/>
            <person name="Fischer W.W."/>
        </authorList>
    </citation>
    <scope>NUCLEOTIDE SEQUENCE [LARGE SCALE GENOMIC DNA]</scope>
    <source>
        <strain evidence="4 5">GOMI-1</strain>
    </source>
</reference>
<evidence type="ECO:0000313" key="4">
    <source>
        <dbReference type="EMBL" id="KPL75855.1"/>
    </source>
</evidence>
<dbReference type="STRING" id="360411.AC812_07715"/>
<evidence type="ECO:0000259" key="3">
    <source>
        <dbReference type="Pfam" id="PF00294"/>
    </source>
</evidence>
<evidence type="ECO:0000313" key="5">
    <source>
        <dbReference type="Proteomes" id="UP000050514"/>
    </source>
</evidence>
<keyword evidence="2 4" id="KW-0418">Kinase</keyword>
<dbReference type="InterPro" id="IPR029056">
    <property type="entry name" value="Ribokinase-like"/>
</dbReference>
<dbReference type="SUPFAM" id="SSF53613">
    <property type="entry name" value="Ribokinase-like"/>
    <property type="match status" value="1"/>
</dbReference>
<dbReference type="PROSITE" id="PS00583">
    <property type="entry name" value="PFKB_KINASES_1"/>
    <property type="match status" value="1"/>
</dbReference>
<dbReference type="InterPro" id="IPR011611">
    <property type="entry name" value="PfkB_dom"/>
</dbReference>
<name>A0A0P6XJH4_9CHLR</name>
<dbReference type="RefSeq" id="WP_061918175.1">
    <property type="nucleotide sequence ID" value="NZ_DF967971.1"/>
</dbReference>
<dbReference type="InterPro" id="IPR002173">
    <property type="entry name" value="Carboh/pur_kinase_PfkB_CS"/>
</dbReference>
<dbReference type="PATRIC" id="fig|360411.5.peg.3109"/>
<organism evidence="4 5">
    <name type="scientific">Bellilinea caldifistulae</name>
    <dbReference type="NCBI Taxonomy" id="360411"/>
    <lineage>
        <taxon>Bacteria</taxon>
        <taxon>Bacillati</taxon>
        <taxon>Chloroflexota</taxon>
        <taxon>Anaerolineae</taxon>
        <taxon>Anaerolineales</taxon>
        <taxon>Anaerolineaceae</taxon>
        <taxon>Bellilinea</taxon>
    </lineage>
</organism>
<feature type="domain" description="Carbohydrate kinase PfkB" evidence="3">
    <location>
        <begin position="34"/>
        <end position="291"/>
    </location>
</feature>
<keyword evidence="1" id="KW-0808">Transferase</keyword>
<gene>
    <name evidence="4" type="ORF">AC812_07715</name>
</gene>
<dbReference type="PANTHER" id="PTHR10584:SF166">
    <property type="entry name" value="RIBOKINASE"/>
    <property type="match status" value="1"/>
</dbReference>
<dbReference type="CDD" id="cd01942">
    <property type="entry name" value="ribokinase_group_A"/>
    <property type="match status" value="1"/>
</dbReference>
<dbReference type="AlphaFoldDB" id="A0A0P6XJH4"/>
<dbReference type="OrthoDB" id="9788681at2"/>
<keyword evidence="5" id="KW-1185">Reference proteome</keyword>
<evidence type="ECO:0000256" key="2">
    <source>
        <dbReference type="ARBA" id="ARBA00022777"/>
    </source>
</evidence>
<accession>A0A0P6XJH4</accession>
<dbReference type="Pfam" id="PF00294">
    <property type="entry name" value="PfkB"/>
    <property type="match status" value="1"/>
</dbReference>
<dbReference type="EMBL" id="LGHJ01000013">
    <property type="protein sequence ID" value="KPL75855.1"/>
    <property type="molecule type" value="Genomic_DNA"/>
</dbReference>
<dbReference type="GO" id="GO:0016301">
    <property type="term" value="F:kinase activity"/>
    <property type="evidence" value="ECO:0007669"/>
    <property type="project" value="UniProtKB-KW"/>
</dbReference>
<sequence>MSIVLTGSIAYDYLMTFPGYFKDHIMPERLDSISLSFLVDQMVRQRGGIAPNIAYTMALLGDKPLIFGTAGEDFEDYRQWLESHHIDTTYIRVVPGVFTASFFANTDLANNQICSFYTGAMAYARELSLETLQSRPEMVVISPNDPVAMDRYVEECKQMQIPYVYDPSQQIARSDPDELRRGVDGAYSLFVNEYEWELLQKHTGFSAEFILHRVPLVVITRGAKGASIYWQASEVDVPAVPVEKIVDPTGVGDAFRAGFLRGWRLGFNFEICGKMGSLAAAYCLEQRGTQSHYFTVEEFITRFRTHFDDAGALEVMKQPTV</sequence>
<dbReference type="Gene3D" id="3.40.1190.20">
    <property type="match status" value="1"/>
</dbReference>
<protein>
    <submittedName>
        <fullName evidence="4">Ribokinase</fullName>
    </submittedName>
</protein>
<dbReference type="PANTHER" id="PTHR10584">
    <property type="entry name" value="SUGAR KINASE"/>
    <property type="match status" value="1"/>
</dbReference>
<dbReference type="Proteomes" id="UP000050514">
    <property type="component" value="Unassembled WGS sequence"/>
</dbReference>